<evidence type="ECO:0000313" key="12">
    <source>
        <dbReference type="Proteomes" id="UP001209701"/>
    </source>
</evidence>
<dbReference type="CDD" id="cd12915">
    <property type="entry name" value="PDC2_DGC_like"/>
    <property type="match status" value="1"/>
</dbReference>
<dbReference type="InterPro" id="IPR000700">
    <property type="entry name" value="PAS-assoc_C"/>
</dbReference>
<dbReference type="Proteomes" id="UP001209701">
    <property type="component" value="Unassembled WGS sequence"/>
</dbReference>
<reference evidence="11 12" key="1">
    <citation type="submission" date="2021-11" db="EMBL/GenBank/DDBJ databases">
        <authorList>
            <person name="Liang Q."/>
            <person name="Mou H."/>
            <person name="Liu Z."/>
        </authorList>
    </citation>
    <scope>NUCLEOTIDE SEQUENCE [LARGE SCALE GENOMIC DNA]</scope>
    <source>
        <strain evidence="11 12">CHU3</strain>
    </source>
</reference>
<keyword evidence="12" id="KW-1185">Reference proteome</keyword>
<keyword evidence="3" id="KW-0597">Phosphoprotein</keyword>
<name>A0ABT2YCM8_9BURK</name>
<dbReference type="InterPro" id="IPR003594">
    <property type="entry name" value="HATPase_dom"/>
</dbReference>
<dbReference type="InterPro" id="IPR000014">
    <property type="entry name" value="PAS"/>
</dbReference>
<feature type="domain" description="PAC" evidence="10">
    <location>
        <begin position="513"/>
        <end position="564"/>
    </location>
</feature>
<dbReference type="PANTHER" id="PTHR41523">
    <property type="entry name" value="TWO-COMPONENT SYSTEM SENSOR PROTEIN"/>
    <property type="match status" value="1"/>
</dbReference>
<accession>A0ABT2YCM8</accession>
<evidence type="ECO:0000313" key="11">
    <source>
        <dbReference type="EMBL" id="MCV2367803.1"/>
    </source>
</evidence>
<dbReference type="Pfam" id="PF08447">
    <property type="entry name" value="PAS_3"/>
    <property type="match status" value="1"/>
</dbReference>
<dbReference type="InterPro" id="IPR013655">
    <property type="entry name" value="PAS_fold_3"/>
</dbReference>
<dbReference type="InterPro" id="IPR035965">
    <property type="entry name" value="PAS-like_dom_sf"/>
</dbReference>
<dbReference type="PROSITE" id="PS50113">
    <property type="entry name" value="PAC"/>
    <property type="match status" value="1"/>
</dbReference>
<evidence type="ECO:0000256" key="3">
    <source>
        <dbReference type="ARBA" id="ARBA00022553"/>
    </source>
</evidence>
<keyword evidence="6" id="KW-0418">Kinase</keyword>
<dbReference type="Pfam" id="PF07568">
    <property type="entry name" value="HisKA_2"/>
    <property type="match status" value="1"/>
</dbReference>
<evidence type="ECO:0000259" key="10">
    <source>
        <dbReference type="PROSITE" id="PS50113"/>
    </source>
</evidence>
<dbReference type="PANTHER" id="PTHR41523:SF8">
    <property type="entry name" value="ETHYLENE RESPONSE SENSOR PROTEIN"/>
    <property type="match status" value="1"/>
</dbReference>
<dbReference type="CDD" id="cd12914">
    <property type="entry name" value="PDC1_DGC_like"/>
    <property type="match status" value="1"/>
</dbReference>
<dbReference type="SMART" id="SM00091">
    <property type="entry name" value="PAS"/>
    <property type="match status" value="2"/>
</dbReference>
<evidence type="ECO:0000256" key="7">
    <source>
        <dbReference type="ARBA" id="ARBA00022840"/>
    </source>
</evidence>
<dbReference type="SMART" id="SM00387">
    <property type="entry name" value="HATPase_c"/>
    <property type="match status" value="1"/>
</dbReference>
<dbReference type="InterPro" id="IPR036890">
    <property type="entry name" value="HATPase_C_sf"/>
</dbReference>
<protein>
    <recommendedName>
        <fullName evidence="2">histidine kinase</fullName>
        <ecNumber evidence="2">2.7.13.3</ecNumber>
    </recommendedName>
</protein>
<feature type="domain" description="PAS" evidence="9">
    <location>
        <begin position="438"/>
        <end position="497"/>
    </location>
</feature>
<keyword evidence="4" id="KW-0808">Transferase</keyword>
<dbReference type="SUPFAM" id="SSF55874">
    <property type="entry name" value="ATPase domain of HSP90 chaperone/DNA topoisomerase II/histidine kinase"/>
    <property type="match status" value="1"/>
</dbReference>
<dbReference type="SUPFAM" id="SSF55785">
    <property type="entry name" value="PYP-like sensor domain (PAS domain)"/>
    <property type="match status" value="2"/>
</dbReference>
<evidence type="ECO:0000256" key="6">
    <source>
        <dbReference type="ARBA" id="ARBA00022777"/>
    </source>
</evidence>
<dbReference type="Gene3D" id="3.30.450.20">
    <property type="entry name" value="PAS domain"/>
    <property type="match status" value="4"/>
</dbReference>
<dbReference type="InterPro" id="IPR001610">
    <property type="entry name" value="PAC"/>
</dbReference>
<evidence type="ECO:0000256" key="4">
    <source>
        <dbReference type="ARBA" id="ARBA00022679"/>
    </source>
</evidence>
<organism evidence="11 12">
    <name type="scientific">Roseateles oligotrophus</name>
    <dbReference type="NCBI Taxonomy" id="1769250"/>
    <lineage>
        <taxon>Bacteria</taxon>
        <taxon>Pseudomonadati</taxon>
        <taxon>Pseudomonadota</taxon>
        <taxon>Betaproteobacteria</taxon>
        <taxon>Burkholderiales</taxon>
        <taxon>Sphaerotilaceae</taxon>
        <taxon>Roseateles</taxon>
    </lineage>
</organism>
<dbReference type="EMBL" id="JAJIRN010000003">
    <property type="protein sequence ID" value="MCV2367803.1"/>
    <property type="molecule type" value="Genomic_DNA"/>
</dbReference>
<sequence length="783" mass="87079">MIWLVNLVFALVLGAMLWISHQQQLQHARERTENTSLTLERGLSGMLNQIDLLLLLTQDALENGMVGGQLDTQMVRRVINRAAPQIAGTVAVFFSDAQGQVAGNSGFPLQHAPLSIQDRDYFRQLRENPARGVVSSKPLIGRSSGKWAILFSRAYRNPGGNFAGVILVSVDLERFSGMFAALKLGERSRIAMIDQDFARIAAYPVPSDTSLLGKRMQQEAVIQQLQTGIESLTTTITTMIDGVERIYAFRKLESRPYWIMSALSVQDELQAWRHQLAFSLVFMLAFSAFSACAALLLQRGWRRQEESQVMLASTIEASDNGIMVTDAGRKLIHCNRNFLAMWRLPAAHGDEMAVLMQMRAQLRDSEAFLAGVEALHAARLSEEVATLYLQDGRIFERSSMPMLVADQPAGRVWSFRDITERKRAEEQLLASAAMLRESEHRFRDLVNSSDGIVWEADAQTFQFTFISDKAERLLGFPVGDWLVPGFWVSHLHPDDQSWAPAYCASCTGRLQAHDFEYRFIAQDGRTVWLHDIVAVVEEQGAPRWLRGLMIDITAHKQAEQDLQGLLKEKTALLLEVHHRVKNNLQVISSLLRLESSRSKEAPTKAVLQDMQSRVRSMALLHETIYRQGNFAAIDLGGYIGQIARESLKSLQLKPGAVQLRLDMSQVQVGLDQAAPAGMLISELVSNSLKHGFPDGHSGEICITLQPLPEPGHWCMQVTDSGIGLPVDFELRRQGSMGLQLAVDLANQMGGTLHIGAGPQVMMTVNFKAQVPAPIEITLGGERL</sequence>
<gene>
    <name evidence="11" type="ORF">LNV07_06805</name>
</gene>
<dbReference type="SMART" id="SM00086">
    <property type="entry name" value="PAC"/>
    <property type="match status" value="2"/>
</dbReference>
<keyword evidence="7" id="KW-0067">ATP-binding</keyword>
<dbReference type="Gene3D" id="3.30.565.10">
    <property type="entry name" value="Histidine kinase-like ATPase, C-terminal domain"/>
    <property type="match status" value="1"/>
</dbReference>
<evidence type="ECO:0000256" key="2">
    <source>
        <dbReference type="ARBA" id="ARBA00012438"/>
    </source>
</evidence>
<comment type="catalytic activity">
    <reaction evidence="1">
        <text>ATP + protein L-histidine = ADP + protein N-phospho-L-histidine.</text>
        <dbReference type="EC" id="2.7.13.3"/>
    </reaction>
</comment>
<dbReference type="Pfam" id="PF12860">
    <property type="entry name" value="PAS_7"/>
    <property type="match status" value="1"/>
</dbReference>
<evidence type="ECO:0000259" key="9">
    <source>
        <dbReference type="PROSITE" id="PS50112"/>
    </source>
</evidence>
<dbReference type="EC" id="2.7.13.3" evidence="2"/>
<evidence type="ECO:0000256" key="1">
    <source>
        <dbReference type="ARBA" id="ARBA00000085"/>
    </source>
</evidence>
<dbReference type="InterPro" id="IPR011495">
    <property type="entry name" value="Sig_transdc_His_kin_sub2_dim/P"/>
</dbReference>
<keyword evidence="8" id="KW-0843">Virulence</keyword>
<keyword evidence="5" id="KW-0547">Nucleotide-binding</keyword>
<dbReference type="NCBIfam" id="TIGR00229">
    <property type="entry name" value="sensory_box"/>
    <property type="match status" value="1"/>
</dbReference>
<dbReference type="Pfam" id="PF02518">
    <property type="entry name" value="HATPase_c"/>
    <property type="match status" value="1"/>
</dbReference>
<comment type="caution">
    <text evidence="11">The sequence shown here is derived from an EMBL/GenBank/DDBJ whole genome shotgun (WGS) entry which is preliminary data.</text>
</comment>
<proteinExistence type="predicted"/>
<evidence type="ECO:0000256" key="5">
    <source>
        <dbReference type="ARBA" id="ARBA00022741"/>
    </source>
</evidence>
<dbReference type="CDD" id="cd00130">
    <property type="entry name" value="PAS"/>
    <property type="match status" value="1"/>
</dbReference>
<dbReference type="PROSITE" id="PS50112">
    <property type="entry name" value="PAS"/>
    <property type="match status" value="1"/>
</dbReference>
<evidence type="ECO:0000256" key="8">
    <source>
        <dbReference type="ARBA" id="ARBA00023026"/>
    </source>
</evidence>